<comment type="caution">
    <text evidence="1">The sequence shown here is derived from an EMBL/GenBank/DDBJ whole genome shotgun (WGS) entry which is preliminary data.</text>
</comment>
<dbReference type="EMBL" id="JASPKZ010001618">
    <property type="protein sequence ID" value="KAJ9597299.1"/>
    <property type="molecule type" value="Genomic_DNA"/>
</dbReference>
<accession>A0AAD8EPJ0</accession>
<name>A0AAD8EPJ0_DIPPU</name>
<gene>
    <name evidence="1" type="ORF">L9F63_011820</name>
</gene>
<feature type="non-terminal residue" evidence="1">
    <location>
        <position position="1"/>
    </location>
</feature>
<evidence type="ECO:0000313" key="1">
    <source>
        <dbReference type="EMBL" id="KAJ9597299.1"/>
    </source>
</evidence>
<organism evidence="1 2">
    <name type="scientific">Diploptera punctata</name>
    <name type="common">Pacific beetle cockroach</name>
    <dbReference type="NCBI Taxonomy" id="6984"/>
    <lineage>
        <taxon>Eukaryota</taxon>
        <taxon>Metazoa</taxon>
        <taxon>Ecdysozoa</taxon>
        <taxon>Arthropoda</taxon>
        <taxon>Hexapoda</taxon>
        <taxon>Insecta</taxon>
        <taxon>Pterygota</taxon>
        <taxon>Neoptera</taxon>
        <taxon>Polyneoptera</taxon>
        <taxon>Dictyoptera</taxon>
        <taxon>Blattodea</taxon>
        <taxon>Blaberoidea</taxon>
        <taxon>Blaberidae</taxon>
        <taxon>Diplopterinae</taxon>
        <taxon>Diploptera</taxon>
    </lineage>
</organism>
<dbReference type="AlphaFoldDB" id="A0AAD8EPJ0"/>
<protein>
    <submittedName>
        <fullName evidence="1">Uncharacterized protein</fullName>
    </submittedName>
</protein>
<proteinExistence type="predicted"/>
<feature type="non-terminal residue" evidence="1">
    <location>
        <position position="55"/>
    </location>
</feature>
<sequence>RGYQPLAKPLFLEGRELEFRSVRLLEKLPSLRLWGLLFSPRNPVDGALPRYYPLG</sequence>
<reference evidence="1" key="2">
    <citation type="submission" date="2023-05" db="EMBL/GenBank/DDBJ databases">
        <authorList>
            <person name="Fouks B."/>
        </authorList>
    </citation>
    <scope>NUCLEOTIDE SEQUENCE</scope>
    <source>
        <strain evidence="1">Stay&amp;Tobe</strain>
        <tissue evidence="1">Testes</tissue>
    </source>
</reference>
<keyword evidence="2" id="KW-1185">Reference proteome</keyword>
<reference evidence="1" key="1">
    <citation type="journal article" date="2023" name="IScience">
        <title>Live-bearing cockroach genome reveals convergent evolutionary mechanisms linked to viviparity in insects and beyond.</title>
        <authorList>
            <person name="Fouks B."/>
            <person name="Harrison M.C."/>
            <person name="Mikhailova A.A."/>
            <person name="Marchal E."/>
            <person name="English S."/>
            <person name="Carruthers M."/>
            <person name="Jennings E.C."/>
            <person name="Chiamaka E.L."/>
            <person name="Frigard R.A."/>
            <person name="Pippel M."/>
            <person name="Attardo G.M."/>
            <person name="Benoit J.B."/>
            <person name="Bornberg-Bauer E."/>
            <person name="Tobe S.S."/>
        </authorList>
    </citation>
    <scope>NUCLEOTIDE SEQUENCE</scope>
    <source>
        <strain evidence="1">Stay&amp;Tobe</strain>
    </source>
</reference>
<dbReference type="Proteomes" id="UP001233999">
    <property type="component" value="Unassembled WGS sequence"/>
</dbReference>
<evidence type="ECO:0000313" key="2">
    <source>
        <dbReference type="Proteomes" id="UP001233999"/>
    </source>
</evidence>